<dbReference type="Proteomes" id="UP000544331">
    <property type="component" value="Unassembled WGS sequence"/>
</dbReference>
<dbReference type="SUPFAM" id="SSF56112">
    <property type="entry name" value="Protein kinase-like (PK-like)"/>
    <property type="match status" value="1"/>
</dbReference>
<dbReference type="EMBL" id="JAAOAN010000044">
    <property type="protein sequence ID" value="KAF5724190.1"/>
    <property type="molecule type" value="Genomic_DNA"/>
</dbReference>
<dbReference type="PANTHER" id="PTHR44329">
    <property type="entry name" value="SERINE/THREONINE-PROTEIN KINASE TNNI3K-RELATED"/>
    <property type="match status" value="1"/>
</dbReference>
<comment type="caution">
    <text evidence="2">The sequence shown here is derived from an EMBL/GenBank/DDBJ whole genome shotgun (WGS) entry which is preliminary data.</text>
</comment>
<name>A0A8H5Z3Q2_9HYPO</name>
<dbReference type="PROSITE" id="PS50011">
    <property type="entry name" value="PROTEIN_KINASE_DOM"/>
    <property type="match status" value="1"/>
</dbReference>
<organism evidence="2 3">
    <name type="scientific">Fusarium mundagurra</name>
    <dbReference type="NCBI Taxonomy" id="1567541"/>
    <lineage>
        <taxon>Eukaryota</taxon>
        <taxon>Fungi</taxon>
        <taxon>Dikarya</taxon>
        <taxon>Ascomycota</taxon>
        <taxon>Pezizomycotina</taxon>
        <taxon>Sordariomycetes</taxon>
        <taxon>Hypocreomycetidae</taxon>
        <taxon>Hypocreales</taxon>
        <taxon>Nectriaceae</taxon>
        <taxon>Fusarium</taxon>
        <taxon>Fusarium fujikuroi species complex</taxon>
    </lineage>
</organism>
<dbReference type="GO" id="GO:0005524">
    <property type="term" value="F:ATP binding"/>
    <property type="evidence" value="ECO:0007669"/>
    <property type="project" value="InterPro"/>
</dbReference>
<dbReference type="AlphaFoldDB" id="A0A8H5Z3Q2"/>
<sequence length="498" mass="56152">MVDYFSAGSDVLNLPNTLTNIVSAVQKISTQRRSGKEKCAELLVDAFTLKDMIESPHFIIADLQKKRLEKLIVRIKDCLNPTPVHSSTHITVDISALNWQDSIGRGKVTGYGDLECRKLDTGLSSLRALSLYQDLQQGAHIQKIHGIVEMNEQDYVVMQGCSTLPTLKSWRSDPSRVLTLRDRVLIAYDVAQSITWLHGGGLLVKYLTESSIRLRSDQKTSRQHPVLTQLHYTRCLYEKTNSVRIDHRYEAQEILADLLERKGSVPHSHETDIWSLGVIVWQILTDGTPYLIEEPMYFYNHEQDATTLKSRLETHHFPGSFPSEFPSPLIDVVHSCWSPIDQGRPSAMAVASSLLRACTLLDKTVMSTVKDCVGDSVKIESSQDLGMARLAAWQLVHKARKRAKVRDGQVGQLSNHHASVLVRRSENPQHPECAFLVGALIWWDLINVWLVDDTTSPRSHLGFDASDKGYIQANFEITRAYAALCHDYNARSEVVRDM</sequence>
<accession>A0A8H5Z3Q2</accession>
<dbReference type="InterPro" id="IPR000719">
    <property type="entry name" value="Prot_kinase_dom"/>
</dbReference>
<gene>
    <name evidence="2" type="ORF">FMUND_1092</name>
</gene>
<dbReference type="InterPro" id="IPR001245">
    <property type="entry name" value="Ser-Thr/Tyr_kinase_cat_dom"/>
</dbReference>
<dbReference type="GO" id="GO:0004674">
    <property type="term" value="F:protein serine/threonine kinase activity"/>
    <property type="evidence" value="ECO:0007669"/>
    <property type="project" value="TreeGrafter"/>
</dbReference>
<proteinExistence type="predicted"/>
<keyword evidence="2" id="KW-0675">Receptor</keyword>
<feature type="domain" description="Protein kinase" evidence="1">
    <location>
        <begin position="47"/>
        <end position="355"/>
    </location>
</feature>
<evidence type="ECO:0000313" key="3">
    <source>
        <dbReference type="Proteomes" id="UP000544331"/>
    </source>
</evidence>
<evidence type="ECO:0000259" key="1">
    <source>
        <dbReference type="PROSITE" id="PS50011"/>
    </source>
</evidence>
<dbReference type="InterPro" id="IPR011009">
    <property type="entry name" value="Kinase-like_dom_sf"/>
</dbReference>
<protein>
    <submittedName>
        <fullName evidence="2">Isoform 4 of fibroblast growth factor receptor 1-A</fullName>
    </submittedName>
</protein>
<evidence type="ECO:0000313" key="2">
    <source>
        <dbReference type="EMBL" id="KAF5724190.1"/>
    </source>
</evidence>
<dbReference type="SMART" id="SM00220">
    <property type="entry name" value="S_TKc"/>
    <property type="match status" value="1"/>
</dbReference>
<dbReference type="OrthoDB" id="4062651at2759"/>
<dbReference type="Gene3D" id="1.10.510.10">
    <property type="entry name" value="Transferase(Phosphotransferase) domain 1"/>
    <property type="match status" value="1"/>
</dbReference>
<keyword evidence="3" id="KW-1185">Reference proteome</keyword>
<reference evidence="2 3" key="1">
    <citation type="submission" date="2020-05" db="EMBL/GenBank/DDBJ databases">
        <title>Identification and distribution of gene clusters putatively required for synthesis of sphingolipid metabolism inhibitors in phylogenetically diverse species of the filamentous fungus Fusarium.</title>
        <authorList>
            <person name="Kim H.-S."/>
            <person name="Busman M."/>
            <person name="Brown D.W."/>
            <person name="Divon H."/>
            <person name="Uhlig S."/>
            <person name="Proctor R.H."/>
        </authorList>
    </citation>
    <scope>NUCLEOTIDE SEQUENCE [LARGE SCALE GENOMIC DNA]</scope>
    <source>
        <strain evidence="2 3">NRRL 66235</strain>
    </source>
</reference>
<dbReference type="InterPro" id="IPR051681">
    <property type="entry name" value="Ser/Thr_Kinases-Pseudokinases"/>
</dbReference>
<dbReference type="Pfam" id="PF07714">
    <property type="entry name" value="PK_Tyr_Ser-Thr"/>
    <property type="match status" value="1"/>
</dbReference>